<proteinExistence type="inferred from homology"/>
<evidence type="ECO:0000313" key="9">
    <source>
        <dbReference type="EMBL" id="PIU42389.1"/>
    </source>
</evidence>
<dbReference type="InterPro" id="IPR031310">
    <property type="entry name" value="Ribosomal_uL5_N"/>
</dbReference>
<dbReference type="HAMAP" id="MF_01333_B">
    <property type="entry name" value="Ribosomal_uL5_B"/>
    <property type="match status" value="1"/>
</dbReference>
<gene>
    <name evidence="5" type="primary">rplE</name>
    <name evidence="9" type="ORF">COS99_00585</name>
</gene>
<dbReference type="Pfam" id="PF00281">
    <property type="entry name" value="Ribosomal_L5"/>
    <property type="match status" value="1"/>
</dbReference>
<dbReference type="InterPro" id="IPR020930">
    <property type="entry name" value="Ribosomal_uL5_bac-type"/>
</dbReference>
<sequence>MARLLEKYKEEIVPQMISRFKYKNKLEVPRIKKIVVNMGVGEAAHEIKELDTAMEELAMITGQKPATRRAKKAIANFKIRQDSPVGCMVTLRRARMYEFLDRLVNIAIPRVRDFRGLSTTSFDKGANYSFGITEQIIFPEIEYDKVQKIRGMDVTIVTSAKTKEEAFELLKLFGMPFKKGSGETDGKNVSDS</sequence>
<comment type="similarity">
    <text evidence="1 5 6">Belongs to the universal ribosomal protein uL5 family.</text>
</comment>
<keyword evidence="3 5" id="KW-0687">Ribonucleoprotein</keyword>
<dbReference type="InterPro" id="IPR022803">
    <property type="entry name" value="Ribosomal_uL5_dom_sf"/>
</dbReference>
<evidence type="ECO:0000256" key="5">
    <source>
        <dbReference type="HAMAP-Rule" id="MF_01333"/>
    </source>
</evidence>
<feature type="domain" description="Large ribosomal subunit protein uL5 C-terminal" evidence="8">
    <location>
        <begin position="84"/>
        <end position="177"/>
    </location>
</feature>
<keyword evidence="2 5" id="KW-0689">Ribosomal protein</keyword>
<feature type="domain" description="Large ribosomal subunit protein uL5 N-terminal" evidence="7">
    <location>
        <begin position="24"/>
        <end position="80"/>
    </location>
</feature>
<evidence type="ECO:0000256" key="6">
    <source>
        <dbReference type="RuleBase" id="RU003930"/>
    </source>
</evidence>
<evidence type="ECO:0000256" key="3">
    <source>
        <dbReference type="ARBA" id="ARBA00023274"/>
    </source>
</evidence>
<organism evidence="9 10">
    <name type="scientific">Candidatus Aquitaenariimonas noxiae</name>
    <dbReference type="NCBI Taxonomy" id="1974741"/>
    <lineage>
        <taxon>Bacteria</taxon>
        <taxon>Pseudomonadati</taxon>
        <taxon>Candidatus Omnitrophota</taxon>
        <taxon>Candidatus Aquitaenariimonas</taxon>
    </lineage>
</organism>
<evidence type="ECO:0000259" key="7">
    <source>
        <dbReference type="Pfam" id="PF00281"/>
    </source>
</evidence>
<reference evidence="9 10" key="1">
    <citation type="submission" date="2017-09" db="EMBL/GenBank/DDBJ databases">
        <title>Depth-based differentiation of microbial function through sediment-hosted aquifers and enrichment of novel symbionts in the deep terrestrial subsurface.</title>
        <authorList>
            <person name="Probst A.J."/>
            <person name="Ladd B."/>
            <person name="Jarett J.K."/>
            <person name="Geller-Mcgrath D.E."/>
            <person name="Sieber C.M."/>
            <person name="Emerson J.B."/>
            <person name="Anantharaman K."/>
            <person name="Thomas B.C."/>
            <person name="Malmstrom R."/>
            <person name="Stieglmeier M."/>
            <person name="Klingl A."/>
            <person name="Woyke T."/>
            <person name="Ryan C.M."/>
            <person name="Banfield J.F."/>
        </authorList>
    </citation>
    <scope>NUCLEOTIDE SEQUENCE [LARGE SCALE GENOMIC DNA]</scope>
    <source>
        <strain evidence="9">CG07_land_8_20_14_0_80_42_15</strain>
    </source>
</reference>
<protein>
    <recommendedName>
        <fullName evidence="4 5">Large ribosomal subunit protein uL5</fullName>
    </recommendedName>
</protein>
<evidence type="ECO:0000313" key="10">
    <source>
        <dbReference type="Proteomes" id="UP000230052"/>
    </source>
</evidence>
<evidence type="ECO:0000259" key="8">
    <source>
        <dbReference type="Pfam" id="PF00673"/>
    </source>
</evidence>
<dbReference type="GO" id="GO:0019843">
    <property type="term" value="F:rRNA binding"/>
    <property type="evidence" value="ECO:0007669"/>
    <property type="project" value="UniProtKB-UniRule"/>
</dbReference>
<dbReference type="InterPro" id="IPR002132">
    <property type="entry name" value="Ribosomal_uL5"/>
</dbReference>
<dbReference type="InterPro" id="IPR031309">
    <property type="entry name" value="Ribosomal_uL5_C"/>
</dbReference>
<evidence type="ECO:0000256" key="1">
    <source>
        <dbReference type="ARBA" id="ARBA00008553"/>
    </source>
</evidence>
<comment type="function">
    <text evidence="5">This is 1 of the proteins that bind and probably mediate the attachment of the 5S RNA into the large ribosomal subunit, where it forms part of the central protuberance. In the 70S ribosome it contacts protein S13 of the 30S subunit (bridge B1b), connecting the 2 subunits; this bridge is implicated in subunit movement. Contacts the P site tRNA; the 5S rRNA and some of its associated proteins might help stabilize positioning of ribosome-bound tRNAs.</text>
</comment>
<dbReference type="GO" id="GO:0000049">
    <property type="term" value="F:tRNA binding"/>
    <property type="evidence" value="ECO:0007669"/>
    <property type="project" value="UniProtKB-UniRule"/>
</dbReference>
<comment type="subunit">
    <text evidence="5">Part of the 50S ribosomal subunit; part of the 5S rRNA/L5/L18/L25 subcomplex. Contacts the 5S rRNA and the P site tRNA. Forms a bridge to the 30S subunit in the 70S ribosome.</text>
</comment>
<dbReference type="Gene3D" id="3.30.1440.10">
    <property type="match status" value="1"/>
</dbReference>
<keyword evidence="5" id="KW-0694">RNA-binding</keyword>
<comment type="caution">
    <text evidence="9">The sequence shown here is derived from an EMBL/GenBank/DDBJ whole genome shotgun (WGS) entry which is preliminary data.</text>
</comment>
<accession>A0A2J0KX95</accession>
<dbReference type="SUPFAM" id="SSF55282">
    <property type="entry name" value="RL5-like"/>
    <property type="match status" value="1"/>
</dbReference>
<dbReference type="FunFam" id="3.30.1440.10:FF:000001">
    <property type="entry name" value="50S ribosomal protein L5"/>
    <property type="match status" value="1"/>
</dbReference>
<dbReference type="GO" id="GO:0003735">
    <property type="term" value="F:structural constituent of ribosome"/>
    <property type="evidence" value="ECO:0007669"/>
    <property type="project" value="InterPro"/>
</dbReference>
<dbReference type="GO" id="GO:0005840">
    <property type="term" value="C:ribosome"/>
    <property type="evidence" value="ECO:0007669"/>
    <property type="project" value="UniProtKB-KW"/>
</dbReference>
<dbReference type="GO" id="GO:1990904">
    <property type="term" value="C:ribonucleoprotein complex"/>
    <property type="evidence" value="ECO:0007669"/>
    <property type="project" value="UniProtKB-KW"/>
</dbReference>
<dbReference type="NCBIfam" id="NF000585">
    <property type="entry name" value="PRK00010.1"/>
    <property type="match status" value="1"/>
</dbReference>
<keyword evidence="5" id="KW-0699">rRNA-binding</keyword>
<evidence type="ECO:0000256" key="4">
    <source>
        <dbReference type="ARBA" id="ARBA00035245"/>
    </source>
</evidence>
<evidence type="ECO:0000256" key="2">
    <source>
        <dbReference type="ARBA" id="ARBA00022980"/>
    </source>
</evidence>
<dbReference type="GO" id="GO:0006412">
    <property type="term" value="P:translation"/>
    <property type="evidence" value="ECO:0007669"/>
    <property type="project" value="UniProtKB-UniRule"/>
</dbReference>
<dbReference type="Pfam" id="PF00673">
    <property type="entry name" value="Ribosomal_L5_C"/>
    <property type="match status" value="1"/>
</dbReference>
<name>A0A2J0KX95_9BACT</name>
<dbReference type="PANTHER" id="PTHR11994">
    <property type="entry name" value="60S RIBOSOMAL PROTEIN L11-RELATED"/>
    <property type="match status" value="1"/>
</dbReference>
<keyword evidence="5" id="KW-0820">tRNA-binding</keyword>
<dbReference type="EMBL" id="PEWV01000008">
    <property type="protein sequence ID" value="PIU42389.1"/>
    <property type="molecule type" value="Genomic_DNA"/>
</dbReference>
<dbReference type="Proteomes" id="UP000230052">
    <property type="component" value="Unassembled WGS sequence"/>
</dbReference>
<dbReference type="PIRSF" id="PIRSF002161">
    <property type="entry name" value="Ribosomal_L5"/>
    <property type="match status" value="1"/>
</dbReference>
<dbReference type="AlphaFoldDB" id="A0A2J0KX95"/>